<evidence type="ECO:0000313" key="2">
    <source>
        <dbReference type="EMBL" id="KAK9406306.1"/>
    </source>
</evidence>
<feature type="compositionally biased region" description="Basic and acidic residues" evidence="1">
    <location>
        <begin position="16"/>
        <end position="26"/>
    </location>
</feature>
<dbReference type="Proteomes" id="UP001474421">
    <property type="component" value="Unassembled WGS sequence"/>
</dbReference>
<dbReference type="InterPro" id="IPR000048">
    <property type="entry name" value="IQ_motif_EF-hand-BS"/>
</dbReference>
<gene>
    <name evidence="2" type="ORF">NXF25_005080</name>
</gene>
<evidence type="ECO:0000313" key="3">
    <source>
        <dbReference type="Proteomes" id="UP001474421"/>
    </source>
</evidence>
<proteinExistence type="predicted"/>
<reference evidence="2 3" key="1">
    <citation type="journal article" date="2024" name="Proc. Natl. Acad. Sci. U.S.A.">
        <title>The genetic regulatory architecture and epigenomic basis for age-related changes in rattlesnake venom.</title>
        <authorList>
            <person name="Hogan M.P."/>
            <person name="Holding M.L."/>
            <person name="Nystrom G.S."/>
            <person name="Colston T.J."/>
            <person name="Bartlett D.A."/>
            <person name="Mason A.J."/>
            <person name="Ellsworth S.A."/>
            <person name="Rautsaw R.M."/>
            <person name="Lawrence K.C."/>
            <person name="Strickland J.L."/>
            <person name="He B."/>
            <person name="Fraser P."/>
            <person name="Margres M.J."/>
            <person name="Gilbert D.M."/>
            <person name="Gibbs H.L."/>
            <person name="Parkinson C.L."/>
            <person name="Rokyta D.R."/>
        </authorList>
    </citation>
    <scope>NUCLEOTIDE SEQUENCE [LARGE SCALE GENOMIC DNA]</scope>
    <source>
        <strain evidence="2">DRR0105</strain>
    </source>
</reference>
<dbReference type="EMBL" id="JAOTOJ010000002">
    <property type="protein sequence ID" value="KAK9406306.1"/>
    <property type="molecule type" value="Genomic_DNA"/>
</dbReference>
<dbReference type="Pfam" id="PF00612">
    <property type="entry name" value="IQ"/>
    <property type="match status" value="4"/>
</dbReference>
<dbReference type="PANTHER" id="PTHR21633:SF10">
    <property type="entry name" value="IQ MOTIF CONTAINING F4"/>
    <property type="match status" value="1"/>
</dbReference>
<keyword evidence="3" id="KW-1185">Reference proteome</keyword>
<organism evidence="2 3">
    <name type="scientific">Crotalus adamanteus</name>
    <name type="common">Eastern diamondback rattlesnake</name>
    <dbReference type="NCBI Taxonomy" id="8729"/>
    <lineage>
        <taxon>Eukaryota</taxon>
        <taxon>Metazoa</taxon>
        <taxon>Chordata</taxon>
        <taxon>Craniata</taxon>
        <taxon>Vertebrata</taxon>
        <taxon>Euteleostomi</taxon>
        <taxon>Lepidosauria</taxon>
        <taxon>Squamata</taxon>
        <taxon>Bifurcata</taxon>
        <taxon>Unidentata</taxon>
        <taxon>Episquamata</taxon>
        <taxon>Toxicofera</taxon>
        <taxon>Serpentes</taxon>
        <taxon>Colubroidea</taxon>
        <taxon>Viperidae</taxon>
        <taxon>Crotalinae</taxon>
        <taxon>Crotalus</taxon>
    </lineage>
</organism>
<dbReference type="Gene3D" id="1.20.5.190">
    <property type="match status" value="2"/>
</dbReference>
<protein>
    <submittedName>
        <fullName evidence="2">IQ domain-containing protein F6</fullName>
    </submittedName>
</protein>
<accession>A0AAW1BV76</accession>
<dbReference type="InterPro" id="IPR039887">
    <property type="entry name" value="IQCF"/>
</dbReference>
<dbReference type="InterPro" id="IPR027417">
    <property type="entry name" value="P-loop_NTPase"/>
</dbReference>
<name>A0AAW1BV76_CROAD</name>
<dbReference type="SUPFAM" id="SSF52540">
    <property type="entry name" value="P-loop containing nucleoside triphosphate hydrolases"/>
    <property type="match status" value="1"/>
</dbReference>
<sequence>MASKPKEESLWEKIKKNFPWGKKEEPPPPPPRPAAQTKQVSAQKTLETALYLQSWWRGTLVRRSLLFATLCAMSIQRWWRRWAFQLKEERRIRALMMYVWPEKSTVLLQSKLRMWLTQTQFKKYQKAAQVIQNNWRKYVLQQEFSNYSLNNLTYDGIDLNIDIIVE</sequence>
<dbReference type="PANTHER" id="PTHR21633">
    <property type="entry name" value="IQ MOTIF CONTAINING F"/>
    <property type="match status" value="1"/>
</dbReference>
<comment type="caution">
    <text evidence="2">The sequence shown here is derived from an EMBL/GenBank/DDBJ whole genome shotgun (WGS) entry which is preliminary data.</text>
</comment>
<feature type="region of interest" description="Disordered" evidence="1">
    <location>
        <begin position="16"/>
        <end position="39"/>
    </location>
</feature>
<dbReference type="AlphaFoldDB" id="A0AAW1BV76"/>
<evidence type="ECO:0000256" key="1">
    <source>
        <dbReference type="SAM" id="MobiDB-lite"/>
    </source>
</evidence>
<dbReference type="GO" id="GO:0005516">
    <property type="term" value="F:calmodulin binding"/>
    <property type="evidence" value="ECO:0007669"/>
    <property type="project" value="TreeGrafter"/>
</dbReference>